<dbReference type="InterPro" id="IPR005801">
    <property type="entry name" value="ADC_synthase"/>
</dbReference>
<dbReference type="EMBL" id="LJIX01000006">
    <property type="protein sequence ID" value="KQL19999.1"/>
    <property type="molecule type" value="Genomic_DNA"/>
</dbReference>
<evidence type="ECO:0000313" key="18">
    <source>
        <dbReference type="EMBL" id="KQL19999.1"/>
    </source>
</evidence>
<evidence type="ECO:0000256" key="7">
    <source>
        <dbReference type="ARBA" id="ARBA00022605"/>
    </source>
</evidence>
<keyword evidence="19" id="KW-1185">Reference proteome</keyword>
<dbReference type="GO" id="GO:0004049">
    <property type="term" value="F:anthranilate synthase activity"/>
    <property type="evidence" value="ECO:0007669"/>
    <property type="project" value="UniProtKB-EC"/>
</dbReference>
<keyword evidence="10 15" id="KW-0460">Magnesium</keyword>
<evidence type="ECO:0000256" key="2">
    <source>
        <dbReference type="ARBA" id="ARBA00004873"/>
    </source>
</evidence>
<comment type="caution">
    <text evidence="18">The sequence shown here is derived from an EMBL/GenBank/DDBJ whole genome shotgun (WGS) entry which is preliminary data.</text>
</comment>
<comment type="function">
    <text evidence="13 15">Part of a heterotetrameric complex that catalyzes the two-step biosynthesis of anthranilate, an intermediate in the biosynthesis of L-tryptophan. In the first step, the glutamine-binding beta subunit (TrpG) of anthranilate synthase (AS) provides the glutamine amidotransferase activity which generates ammonia as a substrate that, along with chorismate, is used in the second step, catalyzed by the large alpha subunit of AS (TrpE) to produce anthranilate. In the absence of TrpG, TrpE can synthesize anthranilate directly from chorismate and high concentrations of ammonia.</text>
</comment>
<evidence type="ECO:0000313" key="19">
    <source>
        <dbReference type="Proteomes" id="UP000050996"/>
    </source>
</evidence>
<dbReference type="EC" id="4.1.3.27" evidence="5 15"/>
<name>A0A0Q3VHE6_9BACI</name>
<dbReference type="SUPFAM" id="SSF56322">
    <property type="entry name" value="ADC synthase"/>
    <property type="match status" value="1"/>
</dbReference>
<comment type="catalytic activity">
    <reaction evidence="14 15">
        <text>chorismate + L-glutamine = anthranilate + pyruvate + L-glutamate + H(+)</text>
        <dbReference type="Rhea" id="RHEA:21732"/>
        <dbReference type="ChEBI" id="CHEBI:15361"/>
        <dbReference type="ChEBI" id="CHEBI:15378"/>
        <dbReference type="ChEBI" id="CHEBI:16567"/>
        <dbReference type="ChEBI" id="CHEBI:29748"/>
        <dbReference type="ChEBI" id="CHEBI:29985"/>
        <dbReference type="ChEBI" id="CHEBI:58359"/>
        <dbReference type="EC" id="4.1.3.27"/>
    </reaction>
</comment>
<evidence type="ECO:0000256" key="6">
    <source>
        <dbReference type="ARBA" id="ARBA00020653"/>
    </source>
</evidence>
<dbReference type="GO" id="GO:0000162">
    <property type="term" value="P:L-tryptophan biosynthetic process"/>
    <property type="evidence" value="ECO:0007669"/>
    <property type="project" value="UniProtKB-UniPathway"/>
</dbReference>
<evidence type="ECO:0000256" key="8">
    <source>
        <dbReference type="ARBA" id="ARBA00022723"/>
    </source>
</evidence>
<evidence type="ECO:0000256" key="9">
    <source>
        <dbReference type="ARBA" id="ARBA00022822"/>
    </source>
</evidence>
<gene>
    <name evidence="15" type="primary">trpE</name>
    <name evidence="18" type="ORF">AN957_16440</name>
</gene>
<evidence type="ECO:0000256" key="3">
    <source>
        <dbReference type="ARBA" id="ARBA00009562"/>
    </source>
</evidence>
<sequence length="467" mass="52840">MLEAAEPFLLTEIEGDLFTPILIYQRLSGKKKFLLESSLKHENSGRYSFIGADPVMELKGFGNQTMVISAKEAEWIQDKPLEVLKSMMPEKKIVQQERFPFFGGAVGYVGYDAIAQYEQIGLTPIDELGIPDVHLLLFEDVIIFDHYEQKVFFAATSLSNDTDKSKLKLRLEKRRKEIMYGTVCEDRNRVCISAFSPFMKKEEFIQKVKIAKEYIESGDIFQVVLSQRLQATIKGDPFSFYRKLRVQNPSPYMYYLDFGSYQIAGASPESLIKVKNGKMTANPIAGTRPRGKTEKEDLKLEFDLLTDEKELAEHRMLLDLGRNDLGRVCEFGSIQIEKNMKVERFKHVIHLVSEVSGKLTNSFSTMDALISCLPAGTVSGAPKIRAMEIINELEEVKRGLYAGAVGYVSWNGSLDFALAIRTMVIKEGKAYIQAGAGIVHDSIPEKEYEETLHKLRAFLEDQDDTAD</sequence>
<evidence type="ECO:0000256" key="14">
    <source>
        <dbReference type="ARBA" id="ARBA00047683"/>
    </source>
</evidence>
<evidence type="ECO:0000256" key="1">
    <source>
        <dbReference type="ARBA" id="ARBA00001946"/>
    </source>
</evidence>
<evidence type="ECO:0000256" key="10">
    <source>
        <dbReference type="ARBA" id="ARBA00022842"/>
    </source>
</evidence>
<comment type="cofactor">
    <cofactor evidence="1 15">
        <name>Mg(2+)</name>
        <dbReference type="ChEBI" id="CHEBI:18420"/>
    </cofactor>
</comment>
<proteinExistence type="inferred from homology"/>
<evidence type="ECO:0000256" key="13">
    <source>
        <dbReference type="ARBA" id="ARBA00025634"/>
    </source>
</evidence>
<dbReference type="Pfam" id="PF00425">
    <property type="entry name" value="Chorismate_bind"/>
    <property type="match status" value="1"/>
</dbReference>
<dbReference type="Proteomes" id="UP000050996">
    <property type="component" value="Unassembled WGS sequence"/>
</dbReference>
<keyword evidence="12 15" id="KW-0456">Lyase</keyword>
<keyword evidence="11 15" id="KW-0057">Aromatic amino acid biosynthesis</keyword>
<evidence type="ECO:0000256" key="5">
    <source>
        <dbReference type="ARBA" id="ARBA00012266"/>
    </source>
</evidence>
<dbReference type="InterPro" id="IPR015890">
    <property type="entry name" value="Chorismate_C"/>
</dbReference>
<feature type="domain" description="Anthranilate synthase component I N-terminal" evidence="17">
    <location>
        <begin position="16"/>
        <end position="152"/>
    </location>
</feature>
<keyword evidence="7 15" id="KW-0028">Amino-acid biosynthesis</keyword>
<evidence type="ECO:0000259" key="17">
    <source>
        <dbReference type="Pfam" id="PF04715"/>
    </source>
</evidence>
<dbReference type="STRING" id="1637975.AN957_16440"/>
<dbReference type="Gene3D" id="3.60.120.10">
    <property type="entry name" value="Anthranilate synthase"/>
    <property type="match status" value="1"/>
</dbReference>
<comment type="pathway">
    <text evidence="2 15">Amino-acid biosynthesis; L-tryptophan biosynthesis; L-tryptophan from chorismate: step 1/5.</text>
</comment>
<keyword evidence="8 15" id="KW-0479">Metal-binding</keyword>
<dbReference type="PANTHER" id="PTHR11236:SF48">
    <property type="entry name" value="ISOCHORISMATE SYNTHASE MENF"/>
    <property type="match status" value="1"/>
</dbReference>
<dbReference type="Pfam" id="PF04715">
    <property type="entry name" value="Anth_synt_I_N"/>
    <property type="match status" value="1"/>
</dbReference>
<accession>A0A0Q3VHE6</accession>
<organism evidence="18 19">
    <name type="scientific">Cytobacillus solani</name>
    <dbReference type="NCBI Taxonomy" id="1637975"/>
    <lineage>
        <taxon>Bacteria</taxon>
        <taxon>Bacillati</taxon>
        <taxon>Bacillota</taxon>
        <taxon>Bacilli</taxon>
        <taxon>Bacillales</taxon>
        <taxon>Bacillaceae</taxon>
        <taxon>Cytobacillus</taxon>
    </lineage>
</organism>
<protein>
    <recommendedName>
        <fullName evidence="6 15">Anthranilate synthase component 1</fullName>
        <ecNumber evidence="5 15">4.1.3.27</ecNumber>
    </recommendedName>
</protein>
<evidence type="ECO:0000259" key="16">
    <source>
        <dbReference type="Pfam" id="PF00425"/>
    </source>
</evidence>
<dbReference type="InterPro" id="IPR019999">
    <property type="entry name" value="Anth_synth_I-like"/>
</dbReference>
<dbReference type="PRINTS" id="PR00095">
    <property type="entry name" value="ANTSNTHASEI"/>
</dbReference>
<evidence type="ECO:0000256" key="15">
    <source>
        <dbReference type="RuleBase" id="RU364045"/>
    </source>
</evidence>
<dbReference type="InterPro" id="IPR006805">
    <property type="entry name" value="Anth_synth_I_N"/>
</dbReference>
<dbReference type="UniPathway" id="UPA00035">
    <property type="reaction ID" value="UER00040"/>
</dbReference>
<dbReference type="NCBIfam" id="TIGR00564">
    <property type="entry name" value="trpE_most"/>
    <property type="match status" value="1"/>
</dbReference>
<keyword evidence="9 15" id="KW-0822">Tryptophan biosynthesis</keyword>
<evidence type="ECO:0000256" key="4">
    <source>
        <dbReference type="ARBA" id="ARBA00011575"/>
    </source>
</evidence>
<dbReference type="PANTHER" id="PTHR11236">
    <property type="entry name" value="AMINOBENZOATE/ANTHRANILATE SYNTHASE"/>
    <property type="match status" value="1"/>
</dbReference>
<dbReference type="InterPro" id="IPR005256">
    <property type="entry name" value="Anth_synth_I_PabB"/>
</dbReference>
<evidence type="ECO:0000256" key="12">
    <source>
        <dbReference type="ARBA" id="ARBA00023239"/>
    </source>
</evidence>
<dbReference type="PATRIC" id="fig|1637975.4.peg.3200"/>
<reference evidence="18 19" key="1">
    <citation type="submission" date="2015-09" db="EMBL/GenBank/DDBJ databases">
        <title>Genome sequencing project for genomic taxonomy and phylogenomics of Bacillus-like bacteria.</title>
        <authorList>
            <person name="Liu B."/>
            <person name="Wang J."/>
            <person name="Zhu Y."/>
            <person name="Liu G."/>
            <person name="Chen Q."/>
            <person name="Chen Z."/>
            <person name="Lan J."/>
            <person name="Che J."/>
            <person name="Ge C."/>
            <person name="Shi H."/>
            <person name="Pan Z."/>
            <person name="Liu X."/>
        </authorList>
    </citation>
    <scope>NUCLEOTIDE SEQUENCE [LARGE SCALE GENOMIC DNA]</scope>
    <source>
        <strain evidence="18 19">FJAT-18043</strain>
    </source>
</reference>
<evidence type="ECO:0000256" key="11">
    <source>
        <dbReference type="ARBA" id="ARBA00023141"/>
    </source>
</evidence>
<comment type="subunit">
    <text evidence="4 15">Heterotetramer consisting of two non-identical subunits: a beta subunit (TrpG) and a large alpha subunit (TrpE).</text>
</comment>
<comment type="similarity">
    <text evidence="3 15">Belongs to the anthranilate synthase component I family.</text>
</comment>
<dbReference type="AlphaFoldDB" id="A0A0Q3VHE6"/>
<feature type="domain" description="Chorismate-utilising enzyme C-terminal" evidence="16">
    <location>
        <begin position="201"/>
        <end position="454"/>
    </location>
</feature>
<dbReference type="GO" id="GO:0046872">
    <property type="term" value="F:metal ion binding"/>
    <property type="evidence" value="ECO:0007669"/>
    <property type="project" value="UniProtKB-KW"/>
</dbReference>